<keyword evidence="3" id="KW-1185">Reference proteome</keyword>
<dbReference type="Proteomes" id="UP000821853">
    <property type="component" value="Chromosome 5"/>
</dbReference>
<dbReference type="AlphaFoldDB" id="A0A9J6GKK9"/>
<gene>
    <name evidence="2" type="ORF">HPB48_021711</name>
</gene>
<accession>A0A9J6GKK9</accession>
<sequence length="242" mass="26457">MDVVAVEGELISHEDFSSKEGWITSHRREGVKAVEKLGQSLEQDDAGFPKSAGQQRAPQASDVPKEDLKIVLRPCDSLDCARCSEALKKDGVLRAANFKAEEVDKDTLRVSTLRNILVVSTPSSERAATYSKTESLTIRDKIDGVVAYVRPPEECAKGIIYNIPATDSEEDMLKSLVKSRNLTVLQARRLGKSNTTDIVFEGEESSTLFTIEGRNTAVTFIGRKTKCASRADASVTDSTCVQ</sequence>
<name>A0A9J6GKK9_HAELO</name>
<evidence type="ECO:0000313" key="2">
    <source>
        <dbReference type="EMBL" id="KAH9375000.1"/>
    </source>
</evidence>
<reference evidence="2 3" key="1">
    <citation type="journal article" date="2020" name="Cell">
        <title>Large-Scale Comparative Analyses of Tick Genomes Elucidate Their Genetic Diversity and Vector Capacities.</title>
        <authorList>
            <consortium name="Tick Genome and Microbiome Consortium (TIGMIC)"/>
            <person name="Jia N."/>
            <person name="Wang J."/>
            <person name="Shi W."/>
            <person name="Du L."/>
            <person name="Sun Y."/>
            <person name="Zhan W."/>
            <person name="Jiang J.F."/>
            <person name="Wang Q."/>
            <person name="Zhang B."/>
            <person name="Ji P."/>
            <person name="Bell-Sakyi L."/>
            <person name="Cui X.M."/>
            <person name="Yuan T.T."/>
            <person name="Jiang B.G."/>
            <person name="Yang W.F."/>
            <person name="Lam T.T."/>
            <person name="Chang Q.C."/>
            <person name="Ding S.J."/>
            <person name="Wang X.J."/>
            <person name="Zhu J.G."/>
            <person name="Ruan X.D."/>
            <person name="Zhao L."/>
            <person name="Wei J.T."/>
            <person name="Ye R.Z."/>
            <person name="Que T.C."/>
            <person name="Du C.H."/>
            <person name="Zhou Y.H."/>
            <person name="Cheng J.X."/>
            <person name="Dai P.F."/>
            <person name="Guo W.B."/>
            <person name="Han X.H."/>
            <person name="Huang E.J."/>
            <person name="Li L.F."/>
            <person name="Wei W."/>
            <person name="Gao Y.C."/>
            <person name="Liu J.Z."/>
            <person name="Shao H.Z."/>
            <person name="Wang X."/>
            <person name="Wang C.C."/>
            <person name="Yang T.C."/>
            <person name="Huo Q.B."/>
            <person name="Li W."/>
            <person name="Chen H.Y."/>
            <person name="Chen S.E."/>
            <person name="Zhou L.G."/>
            <person name="Ni X.B."/>
            <person name="Tian J.H."/>
            <person name="Sheng Y."/>
            <person name="Liu T."/>
            <person name="Pan Y.S."/>
            <person name="Xia L.Y."/>
            <person name="Li J."/>
            <person name="Zhao F."/>
            <person name="Cao W.C."/>
        </authorList>
    </citation>
    <scope>NUCLEOTIDE SEQUENCE [LARGE SCALE GENOMIC DNA]</scope>
    <source>
        <strain evidence="2">HaeL-2018</strain>
    </source>
</reference>
<evidence type="ECO:0000313" key="3">
    <source>
        <dbReference type="Proteomes" id="UP000821853"/>
    </source>
</evidence>
<comment type="caution">
    <text evidence="2">The sequence shown here is derived from an EMBL/GenBank/DDBJ whole genome shotgun (WGS) entry which is preliminary data.</text>
</comment>
<evidence type="ECO:0000256" key="1">
    <source>
        <dbReference type="SAM" id="MobiDB-lite"/>
    </source>
</evidence>
<organism evidence="2 3">
    <name type="scientific">Haemaphysalis longicornis</name>
    <name type="common">Bush tick</name>
    <dbReference type="NCBI Taxonomy" id="44386"/>
    <lineage>
        <taxon>Eukaryota</taxon>
        <taxon>Metazoa</taxon>
        <taxon>Ecdysozoa</taxon>
        <taxon>Arthropoda</taxon>
        <taxon>Chelicerata</taxon>
        <taxon>Arachnida</taxon>
        <taxon>Acari</taxon>
        <taxon>Parasitiformes</taxon>
        <taxon>Ixodida</taxon>
        <taxon>Ixodoidea</taxon>
        <taxon>Ixodidae</taxon>
        <taxon>Haemaphysalinae</taxon>
        <taxon>Haemaphysalis</taxon>
    </lineage>
</organism>
<proteinExistence type="predicted"/>
<feature type="region of interest" description="Disordered" evidence="1">
    <location>
        <begin position="42"/>
        <end position="63"/>
    </location>
</feature>
<dbReference type="VEuPathDB" id="VectorBase:HLOH_058276"/>
<dbReference type="EMBL" id="JABSTR010000007">
    <property type="protein sequence ID" value="KAH9375000.1"/>
    <property type="molecule type" value="Genomic_DNA"/>
</dbReference>
<protein>
    <submittedName>
        <fullName evidence="2">Uncharacterized protein</fullName>
    </submittedName>
</protein>